<dbReference type="PANTHER" id="PTHR34512:SF30">
    <property type="entry name" value="OUTER MEMBRANE PROTEIN ASSEMBLY FACTOR BAMB"/>
    <property type="match status" value="1"/>
</dbReference>
<proteinExistence type="predicted"/>
<dbReference type="InterPro" id="IPR018391">
    <property type="entry name" value="PQQ_b-propeller_rpt"/>
</dbReference>
<dbReference type="InterPro" id="IPR015943">
    <property type="entry name" value="WD40/YVTN_repeat-like_dom_sf"/>
</dbReference>
<evidence type="ECO:0000313" key="3">
    <source>
        <dbReference type="Proteomes" id="UP000321083"/>
    </source>
</evidence>
<dbReference type="InterPro" id="IPR002372">
    <property type="entry name" value="PQQ_rpt_dom"/>
</dbReference>
<dbReference type="SMART" id="SM00564">
    <property type="entry name" value="PQQ"/>
    <property type="match status" value="3"/>
</dbReference>
<dbReference type="PANTHER" id="PTHR34512">
    <property type="entry name" value="CELL SURFACE PROTEIN"/>
    <property type="match status" value="1"/>
</dbReference>
<dbReference type="InterPro" id="IPR011047">
    <property type="entry name" value="Quinoprotein_ADH-like_sf"/>
</dbReference>
<evidence type="ECO:0000313" key="2">
    <source>
        <dbReference type="EMBL" id="TWW09294.1"/>
    </source>
</evidence>
<accession>A0A5C6M8D3</accession>
<name>A0A5C6M8D3_9PLAN</name>
<organism evidence="2 3">
    <name type="scientific">Planctomyces bekefii</name>
    <dbReference type="NCBI Taxonomy" id="1653850"/>
    <lineage>
        <taxon>Bacteria</taxon>
        <taxon>Pseudomonadati</taxon>
        <taxon>Planctomycetota</taxon>
        <taxon>Planctomycetia</taxon>
        <taxon>Planctomycetales</taxon>
        <taxon>Planctomycetaceae</taxon>
        <taxon>Planctomyces</taxon>
    </lineage>
</organism>
<reference evidence="2 3" key="2">
    <citation type="submission" date="2019-08" db="EMBL/GenBank/DDBJ databases">
        <authorList>
            <person name="Henke P."/>
        </authorList>
    </citation>
    <scope>NUCLEOTIDE SEQUENCE [LARGE SCALE GENOMIC DNA]</scope>
    <source>
        <strain evidence="2">Phe10_nw2017</strain>
    </source>
</reference>
<dbReference type="EMBL" id="SRHE01000318">
    <property type="protein sequence ID" value="TWW09294.1"/>
    <property type="molecule type" value="Genomic_DNA"/>
</dbReference>
<dbReference type="AlphaFoldDB" id="A0A5C6M8D3"/>
<feature type="domain" description="Pyrrolo-quinoline quinone repeat" evidence="1">
    <location>
        <begin position="85"/>
        <end position="339"/>
    </location>
</feature>
<protein>
    <submittedName>
        <fullName evidence="2">Alcohol dehydrogenase</fullName>
    </submittedName>
</protein>
<sequence>MTELRLMLVCLVSLTGLAEGGDWPQFLGMNRTGTSTETGLLKTFPQDGPQVVWKTSLGTSMSGIAVAGKQALTLFQDETQQFAVSLSTENGQILWQTALAPAFENGMGNGPRATPAVAEGRVFVMTGEGLLAGLDAATGKLLWKVDVPQQFGGQAAEYGVACSPLVSGDLVIVQAGSEAAGIVALQSASGKLVWKSRSGRSGYASPVLLTLAGVSQVVAFDAAGAGGLDPRTGAELWQFPFPTEYDCNTACPVQVGEREVLISAGENHGAVILQLTRSGDAFEAKPVWSSLGKDSQLRAEWQTPVVHNGHLYGLDNSGSAGPITNLVCIRLSDRKTVWQKPRFGKSNLILADGRLWITTMKGELVLVEASDREYRELGRAVVLETTRQAPSLADGRLYVRDDQHVICLDVRGSR</sequence>
<keyword evidence="3" id="KW-1185">Reference proteome</keyword>
<evidence type="ECO:0000259" key="1">
    <source>
        <dbReference type="Pfam" id="PF13360"/>
    </source>
</evidence>
<dbReference type="Gene3D" id="2.130.10.10">
    <property type="entry name" value="YVTN repeat-like/Quinoprotein amine dehydrogenase"/>
    <property type="match status" value="1"/>
</dbReference>
<dbReference type="Proteomes" id="UP000321083">
    <property type="component" value="Unassembled WGS sequence"/>
</dbReference>
<comment type="caution">
    <text evidence="2">The sequence shown here is derived from an EMBL/GenBank/DDBJ whole genome shotgun (WGS) entry which is preliminary data.</text>
</comment>
<gene>
    <name evidence="2" type="primary">adh</name>
    <name evidence="2" type="ORF">E3A20_15770</name>
</gene>
<dbReference type="Pfam" id="PF13360">
    <property type="entry name" value="PQQ_2"/>
    <property type="match status" value="1"/>
</dbReference>
<reference evidence="2 3" key="1">
    <citation type="submission" date="2019-08" db="EMBL/GenBank/DDBJ databases">
        <title>100 year-old enigma solved: identification of Planctomyces bekefii, the type genus and species of the phylum Planctomycetes.</title>
        <authorList>
            <person name="Svetlana D.N."/>
            <person name="Overmann J."/>
        </authorList>
    </citation>
    <scope>NUCLEOTIDE SEQUENCE [LARGE SCALE GENOMIC DNA]</scope>
    <source>
        <strain evidence="2">Phe10_nw2017</strain>
    </source>
</reference>
<dbReference type="SUPFAM" id="SSF50998">
    <property type="entry name" value="Quinoprotein alcohol dehydrogenase-like"/>
    <property type="match status" value="1"/>
</dbReference>